<comment type="caution">
    <text evidence="8">The sequence shown here is derived from an EMBL/GenBank/DDBJ whole genome shotgun (WGS) entry which is preliminary data.</text>
</comment>
<gene>
    <name evidence="8" type="primary">ydjZ</name>
    <name evidence="8" type="ORF">Poly41_44260</name>
</gene>
<keyword evidence="9" id="KW-1185">Reference proteome</keyword>
<dbReference type="AlphaFoldDB" id="A0A5C6DGZ5"/>
<protein>
    <recommendedName>
        <fullName evidence="6">TVP38/TMEM64 family membrane protein</fullName>
    </recommendedName>
</protein>
<comment type="subcellular location">
    <subcellularLocation>
        <location evidence="1 6">Cell membrane</location>
        <topology evidence="1 6">Multi-pass membrane protein</topology>
    </subcellularLocation>
</comment>
<dbReference type="InterPro" id="IPR032816">
    <property type="entry name" value="VTT_dom"/>
</dbReference>
<organism evidence="8 9">
    <name type="scientific">Novipirellula artificiosorum</name>
    <dbReference type="NCBI Taxonomy" id="2528016"/>
    <lineage>
        <taxon>Bacteria</taxon>
        <taxon>Pseudomonadati</taxon>
        <taxon>Planctomycetota</taxon>
        <taxon>Planctomycetia</taxon>
        <taxon>Pirellulales</taxon>
        <taxon>Pirellulaceae</taxon>
        <taxon>Novipirellula</taxon>
    </lineage>
</organism>
<sequence length="262" mass="28642">MATEIESPAQGNTSRKTQKTVVFLVVAAIVVITYTQLGDLLSLENLAKHETGLREFQADHPILVYGVAFFVYVVVTGLSLPGAAVLTLVYGWYFGLLRGVVLVSFASTAGATVAFLLSRFLFRDSIRKRFGQRLQSFNEALEREGPFFLFTMRLIPAVPFFVINAVMGLTPIRTLTFCWVSQLGMLAGTAVYVYAGSSVPDLQTLAEDGIGAVFSPIQLAQIIIAFAILGIFPLIVRLTMKCIKRPSSSKGVKAQRKPSDHE</sequence>
<evidence type="ECO:0000256" key="3">
    <source>
        <dbReference type="ARBA" id="ARBA00022692"/>
    </source>
</evidence>
<evidence type="ECO:0000259" key="7">
    <source>
        <dbReference type="Pfam" id="PF09335"/>
    </source>
</evidence>
<dbReference type="Proteomes" id="UP000319143">
    <property type="component" value="Unassembled WGS sequence"/>
</dbReference>
<feature type="transmembrane region" description="Helical" evidence="6">
    <location>
        <begin position="147"/>
        <end position="167"/>
    </location>
</feature>
<evidence type="ECO:0000256" key="4">
    <source>
        <dbReference type="ARBA" id="ARBA00022989"/>
    </source>
</evidence>
<dbReference type="RefSeq" id="WP_146528682.1">
    <property type="nucleotide sequence ID" value="NZ_SJPV01000008.1"/>
</dbReference>
<evidence type="ECO:0000256" key="1">
    <source>
        <dbReference type="ARBA" id="ARBA00004651"/>
    </source>
</evidence>
<dbReference type="EMBL" id="SJPV01000008">
    <property type="protein sequence ID" value="TWU34279.1"/>
    <property type="molecule type" value="Genomic_DNA"/>
</dbReference>
<evidence type="ECO:0000256" key="5">
    <source>
        <dbReference type="ARBA" id="ARBA00023136"/>
    </source>
</evidence>
<dbReference type="Pfam" id="PF09335">
    <property type="entry name" value="VTT_dom"/>
    <property type="match status" value="1"/>
</dbReference>
<dbReference type="OrthoDB" id="9779114at2"/>
<keyword evidence="3 6" id="KW-0812">Transmembrane</keyword>
<name>A0A5C6DGZ5_9BACT</name>
<feature type="transmembrane region" description="Helical" evidence="6">
    <location>
        <begin position="215"/>
        <end position="236"/>
    </location>
</feature>
<dbReference type="GO" id="GO:0005886">
    <property type="term" value="C:plasma membrane"/>
    <property type="evidence" value="ECO:0007669"/>
    <property type="project" value="UniProtKB-SubCell"/>
</dbReference>
<evidence type="ECO:0000256" key="6">
    <source>
        <dbReference type="RuleBase" id="RU366058"/>
    </source>
</evidence>
<feature type="transmembrane region" description="Helical" evidence="6">
    <location>
        <begin position="62"/>
        <end position="93"/>
    </location>
</feature>
<feature type="transmembrane region" description="Helical" evidence="6">
    <location>
        <begin position="100"/>
        <end position="122"/>
    </location>
</feature>
<keyword evidence="4 6" id="KW-1133">Transmembrane helix</keyword>
<dbReference type="InterPro" id="IPR015414">
    <property type="entry name" value="TMEM64"/>
</dbReference>
<comment type="similarity">
    <text evidence="6">Belongs to the TVP38/TMEM64 family.</text>
</comment>
<feature type="transmembrane region" description="Helical" evidence="6">
    <location>
        <begin position="174"/>
        <end position="195"/>
    </location>
</feature>
<evidence type="ECO:0000256" key="2">
    <source>
        <dbReference type="ARBA" id="ARBA00022475"/>
    </source>
</evidence>
<reference evidence="8 9" key="1">
    <citation type="submission" date="2019-02" db="EMBL/GenBank/DDBJ databases">
        <title>Deep-cultivation of Planctomycetes and their phenomic and genomic characterization uncovers novel biology.</title>
        <authorList>
            <person name="Wiegand S."/>
            <person name="Jogler M."/>
            <person name="Boedeker C."/>
            <person name="Pinto D."/>
            <person name="Vollmers J."/>
            <person name="Rivas-Marin E."/>
            <person name="Kohn T."/>
            <person name="Peeters S.H."/>
            <person name="Heuer A."/>
            <person name="Rast P."/>
            <person name="Oberbeckmann S."/>
            <person name="Bunk B."/>
            <person name="Jeske O."/>
            <person name="Meyerdierks A."/>
            <person name="Storesund J.E."/>
            <person name="Kallscheuer N."/>
            <person name="Luecker S."/>
            <person name="Lage O.M."/>
            <person name="Pohl T."/>
            <person name="Merkel B.J."/>
            <person name="Hornburger P."/>
            <person name="Mueller R.-W."/>
            <person name="Bruemmer F."/>
            <person name="Labrenz M."/>
            <person name="Spormann A.M."/>
            <person name="Op Den Camp H."/>
            <person name="Overmann J."/>
            <person name="Amann R."/>
            <person name="Jetten M.S.M."/>
            <person name="Mascher T."/>
            <person name="Medema M.H."/>
            <person name="Devos D.P."/>
            <person name="Kaster A.-K."/>
            <person name="Ovreas L."/>
            <person name="Rohde M."/>
            <person name="Galperin M.Y."/>
            <person name="Jogler C."/>
        </authorList>
    </citation>
    <scope>NUCLEOTIDE SEQUENCE [LARGE SCALE GENOMIC DNA]</scope>
    <source>
        <strain evidence="8 9">Poly41</strain>
    </source>
</reference>
<evidence type="ECO:0000313" key="8">
    <source>
        <dbReference type="EMBL" id="TWU34279.1"/>
    </source>
</evidence>
<dbReference type="PANTHER" id="PTHR12677">
    <property type="entry name" value="GOLGI APPARATUS MEMBRANE PROTEIN TVP38-RELATED"/>
    <property type="match status" value="1"/>
</dbReference>
<keyword evidence="2 6" id="KW-1003">Cell membrane</keyword>
<proteinExistence type="inferred from homology"/>
<accession>A0A5C6DGZ5</accession>
<dbReference type="PANTHER" id="PTHR12677:SF59">
    <property type="entry name" value="GOLGI APPARATUS MEMBRANE PROTEIN TVP38-RELATED"/>
    <property type="match status" value="1"/>
</dbReference>
<evidence type="ECO:0000313" key="9">
    <source>
        <dbReference type="Proteomes" id="UP000319143"/>
    </source>
</evidence>
<keyword evidence="5 6" id="KW-0472">Membrane</keyword>
<feature type="domain" description="VTT" evidence="7">
    <location>
        <begin position="84"/>
        <end position="197"/>
    </location>
</feature>
<feature type="transmembrane region" description="Helical" evidence="6">
    <location>
        <begin position="21"/>
        <end position="42"/>
    </location>
</feature>